<dbReference type="Proteomes" id="UP001057402">
    <property type="component" value="Chromosome 7"/>
</dbReference>
<keyword evidence="2" id="KW-1185">Reference proteome</keyword>
<dbReference type="EMBL" id="CM042886">
    <property type="protein sequence ID" value="KAI4339462.1"/>
    <property type="molecule type" value="Genomic_DNA"/>
</dbReference>
<reference evidence="2" key="1">
    <citation type="journal article" date="2023" name="Front. Plant Sci.">
        <title>Chromosomal-level genome assembly of Melastoma candidum provides insights into trichome evolution.</title>
        <authorList>
            <person name="Zhong Y."/>
            <person name="Wu W."/>
            <person name="Sun C."/>
            <person name="Zou P."/>
            <person name="Liu Y."/>
            <person name="Dai S."/>
            <person name="Zhou R."/>
        </authorList>
    </citation>
    <scope>NUCLEOTIDE SEQUENCE [LARGE SCALE GENOMIC DNA]</scope>
</reference>
<organism evidence="1 2">
    <name type="scientific">Melastoma candidum</name>
    <dbReference type="NCBI Taxonomy" id="119954"/>
    <lineage>
        <taxon>Eukaryota</taxon>
        <taxon>Viridiplantae</taxon>
        <taxon>Streptophyta</taxon>
        <taxon>Embryophyta</taxon>
        <taxon>Tracheophyta</taxon>
        <taxon>Spermatophyta</taxon>
        <taxon>Magnoliopsida</taxon>
        <taxon>eudicotyledons</taxon>
        <taxon>Gunneridae</taxon>
        <taxon>Pentapetalae</taxon>
        <taxon>rosids</taxon>
        <taxon>malvids</taxon>
        <taxon>Myrtales</taxon>
        <taxon>Melastomataceae</taxon>
        <taxon>Melastomatoideae</taxon>
        <taxon>Melastomateae</taxon>
        <taxon>Melastoma</taxon>
    </lineage>
</organism>
<proteinExistence type="predicted"/>
<name>A0ACB9NS96_9MYRT</name>
<gene>
    <name evidence="1" type="ORF">MLD38_024405</name>
</gene>
<evidence type="ECO:0000313" key="1">
    <source>
        <dbReference type="EMBL" id="KAI4339462.1"/>
    </source>
</evidence>
<sequence>MSSNSKPRISNSGAESLWTWNTIKKSEKKKAFPFTEFIHDAQSKLQEVLHGPGAGAGIGCGAGFGAGLVGGVGFGGWGWNEVTVVVGFGFGCGVGVGVGYGKGIGYGVSMESLGTPSSSPSRKRLNSDKRIINL</sequence>
<protein>
    <submittedName>
        <fullName evidence="1">Uncharacterized protein</fullName>
    </submittedName>
</protein>
<accession>A0ACB9NS96</accession>
<evidence type="ECO:0000313" key="2">
    <source>
        <dbReference type="Proteomes" id="UP001057402"/>
    </source>
</evidence>
<comment type="caution">
    <text evidence="1">The sequence shown here is derived from an EMBL/GenBank/DDBJ whole genome shotgun (WGS) entry which is preliminary data.</text>
</comment>